<gene>
    <name evidence="2" type="ORF">VP395_12110</name>
</gene>
<dbReference type="InterPro" id="IPR013728">
    <property type="entry name" value="BT_3987-like_N"/>
</dbReference>
<dbReference type="Pfam" id="PF08522">
    <property type="entry name" value="BT_3987-like_N"/>
    <property type="match status" value="1"/>
</dbReference>
<dbReference type="Gene3D" id="2.60.40.1740">
    <property type="entry name" value="hypothetical protein (bacova_03559)"/>
    <property type="match status" value="1"/>
</dbReference>
<dbReference type="EMBL" id="JAZHYP010000005">
    <property type="protein sequence ID" value="MEN3324475.1"/>
    <property type="molecule type" value="Genomic_DNA"/>
</dbReference>
<dbReference type="Proteomes" id="UP001416393">
    <property type="component" value="Unassembled WGS sequence"/>
</dbReference>
<dbReference type="PROSITE" id="PS51257">
    <property type="entry name" value="PROKAR_LIPOPROTEIN"/>
    <property type="match status" value="1"/>
</dbReference>
<evidence type="ECO:0000259" key="1">
    <source>
        <dbReference type="Pfam" id="PF08522"/>
    </source>
</evidence>
<keyword evidence="3" id="KW-1185">Reference proteome</keyword>
<accession>A0ABV0AEY9</accession>
<sequence length="473" mass="52417">MKKILLFLVLISVITSCYDDFRLDNEYSSVAFSSADGGSNESGVLWRTVVKGEGLKLDAGIYLAGILDNKKERWADFEIDPELLLGTDYTLLPSDYYTLSNNSRFVIKSGETVGKVSITLDSLKFVNDVLTTKMNYAIPFKLVATSEDSILSTQSSKILVIKYINKYEGFYEQKGTFQTVSSDNQILNSGNINNVIKSNTIFLDSIENNGVMNLIGPDYKMKLRVNADNTVSLQYSPNLNVDNSPKNIALDATVTSSYVAPWNNENAIKSGTTPASSAFTAQNLAWGNYGAPSGPAAENWVQYNFGSKFSITKSEVYWAADGGGVVFPNKSYLKYWDLDLGAWVTLKNNNIVNGVPVSDADYGVINIGNDPDKYNVTTFDKIDTDKIRIYATPPAEFIGIHEWRVWGVPAPSGFETAPIATIVENGINTYNPATGTFTLNYTVNYVGEDYKTNVSTKLVWRNRIRDGVNEWRR</sequence>
<proteinExistence type="predicted"/>
<reference evidence="2 3" key="1">
    <citation type="submission" date="2024-01" db="EMBL/GenBank/DDBJ databases">
        <title>Mariniflexile litorale sp. nov., isolated from the shallow sediments of the Sea of Japan.</title>
        <authorList>
            <person name="Romanenko L."/>
            <person name="Bystritskaya E."/>
            <person name="Isaeva M."/>
        </authorList>
    </citation>
    <scope>NUCLEOTIDE SEQUENCE [LARGE SCALE GENOMIC DNA]</scope>
    <source>
        <strain evidence="2 3">KCTC 32427</strain>
    </source>
</reference>
<evidence type="ECO:0000313" key="2">
    <source>
        <dbReference type="EMBL" id="MEN3324475.1"/>
    </source>
</evidence>
<comment type="caution">
    <text evidence="2">The sequence shown here is derived from an EMBL/GenBank/DDBJ whole genome shotgun (WGS) entry which is preliminary data.</text>
</comment>
<dbReference type="RefSeq" id="WP_346242275.1">
    <property type="nucleotide sequence ID" value="NZ_JAZHYP010000005.1"/>
</dbReference>
<name>A0ABV0AEY9_9FLAO</name>
<protein>
    <submittedName>
        <fullName evidence="2">DUF1735 domain-containing protein</fullName>
    </submittedName>
</protein>
<dbReference type="Gene3D" id="2.60.120.260">
    <property type="entry name" value="Galactose-binding domain-like"/>
    <property type="match status" value="1"/>
</dbReference>
<feature type="domain" description="BT-3987-like N-terminal" evidence="1">
    <location>
        <begin position="56"/>
        <end position="147"/>
    </location>
</feature>
<organism evidence="2 3">
    <name type="scientific">Mariniflexile soesokkakense</name>
    <dbReference type="NCBI Taxonomy" id="1343160"/>
    <lineage>
        <taxon>Bacteria</taxon>
        <taxon>Pseudomonadati</taxon>
        <taxon>Bacteroidota</taxon>
        <taxon>Flavobacteriia</taxon>
        <taxon>Flavobacteriales</taxon>
        <taxon>Flavobacteriaceae</taxon>
        <taxon>Mariniflexile</taxon>
    </lineage>
</organism>
<evidence type="ECO:0000313" key="3">
    <source>
        <dbReference type="Proteomes" id="UP001416393"/>
    </source>
</evidence>